<proteinExistence type="predicted"/>
<protein>
    <submittedName>
        <fullName evidence="1">Uncharacterized protein</fullName>
    </submittedName>
</protein>
<accession>A0A1F4W011</accession>
<organism evidence="1 2">
    <name type="scientific">candidate division WWE3 bacterium RIFOXYA2_FULL_46_9</name>
    <dbReference type="NCBI Taxonomy" id="1802636"/>
    <lineage>
        <taxon>Bacteria</taxon>
        <taxon>Katanobacteria</taxon>
    </lineage>
</organism>
<evidence type="ECO:0000313" key="1">
    <source>
        <dbReference type="EMBL" id="OGC62665.1"/>
    </source>
</evidence>
<evidence type="ECO:0000313" key="2">
    <source>
        <dbReference type="Proteomes" id="UP000176614"/>
    </source>
</evidence>
<dbReference type="AlphaFoldDB" id="A0A1F4W011"/>
<name>A0A1F4W011_UNCKA</name>
<reference evidence="1 2" key="1">
    <citation type="journal article" date="2016" name="Nat. Commun.">
        <title>Thousands of microbial genomes shed light on interconnected biogeochemical processes in an aquifer system.</title>
        <authorList>
            <person name="Anantharaman K."/>
            <person name="Brown C.T."/>
            <person name="Hug L.A."/>
            <person name="Sharon I."/>
            <person name="Castelle C.J."/>
            <person name="Probst A.J."/>
            <person name="Thomas B.C."/>
            <person name="Singh A."/>
            <person name="Wilkins M.J."/>
            <person name="Karaoz U."/>
            <person name="Brodie E.L."/>
            <person name="Williams K.H."/>
            <person name="Hubbard S.S."/>
            <person name="Banfield J.F."/>
        </authorList>
    </citation>
    <scope>NUCLEOTIDE SEQUENCE [LARGE SCALE GENOMIC DNA]</scope>
</reference>
<dbReference type="EMBL" id="MEVT01000014">
    <property type="protein sequence ID" value="OGC62665.1"/>
    <property type="molecule type" value="Genomic_DNA"/>
</dbReference>
<sequence>MEVTSVVNAFADLVVKYKDTGWEHQTHLSDTELKVVEDIVKAAGFDPQLITLGRLYGHYTDQDGSKTGETYCINGYFPYKVISRDGEDYMATGWLNDIFRLATAFLRNRDRLIAEVTAQVLKSVPLMPIQLTEEGDFLREYPPRPLFAGYEYFVTHTADEAKLACCVGVHDLCNGWVDRRQASKEQDVLSCRRCGLRVYFPHKVKTYGDLRKALNERFAVFPG</sequence>
<comment type="caution">
    <text evidence="1">The sequence shown here is derived from an EMBL/GenBank/DDBJ whole genome shotgun (WGS) entry which is preliminary data.</text>
</comment>
<dbReference type="Proteomes" id="UP000176614">
    <property type="component" value="Unassembled WGS sequence"/>
</dbReference>
<gene>
    <name evidence="1" type="ORF">A2264_02230</name>
</gene>